<evidence type="ECO:0000313" key="1">
    <source>
        <dbReference type="EMBL" id="BBU68139.1"/>
    </source>
</evidence>
<organism evidence="1 2">
    <name type="scientific">Fluviibacter phosphoraccumulans</name>
    <dbReference type="NCBI Taxonomy" id="1751046"/>
    <lineage>
        <taxon>Bacteria</taxon>
        <taxon>Pseudomonadati</taxon>
        <taxon>Pseudomonadota</taxon>
        <taxon>Betaproteobacteria</taxon>
        <taxon>Rhodocyclales</taxon>
        <taxon>Fluviibacteraceae</taxon>
        <taxon>Fluviibacter</taxon>
    </lineage>
</organism>
<protein>
    <submittedName>
        <fullName evidence="1">Uncharacterized protein</fullName>
    </submittedName>
</protein>
<dbReference type="RefSeq" id="WP_162048917.1">
    <property type="nucleotide sequence ID" value="NZ_AP019011.1"/>
</dbReference>
<gene>
    <name evidence="1" type="ORF">ICHIAU1_04220</name>
</gene>
<sequence length="104" mass="11227">MDIAFFAFILAIALMAAVGAVLLLVGYIVVIPASITRSWWWAAFVVFLPIFGPIFFCRAYPEGLRKTRLQIIFGTVLVMAAAAMLYGGGPWIAQQMVDAAKAAG</sequence>
<evidence type="ECO:0000313" key="2">
    <source>
        <dbReference type="Proteomes" id="UP000463961"/>
    </source>
</evidence>
<dbReference type="EMBL" id="AP022345">
    <property type="protein sequence ID" value="BBU68139.1"/>
    <property type="molecule type" value="Genomic_DNA"/>
</dbReference>
<dbReference type="OrthoDB" id="9182644at2"/>
<dbReference type="Proteomes" id="UP000463961">
    <property type="component" value="Chromosome"/>
</dbReference>
<accession>A0A679HVC7</accession>
<keyword evidence="2" id="KW-1185">Reference proteome</keyword>
<dbReference type="AlphaFoldDB" id="A0A679HVC7"/>
<proteinExistence type="predicted"/>
<name>A0A679HVC7_9RHOO</name>
<reference evidence="2" key="1">
    <citation type="submission" date="2020-01" db="EMBL/GenBank/DDBJ databases">
        <title>Phosphoaccumulans saitamaens gen. nov., sp. nov., a polyphosphate accumulating bacterium isolated from surface river water.</title>
        <authorList>
            <person name="Watanabe K."/>
            <person name="Suda W."/>
        </authorList>
    </citation>
    <scope>NUCLEOTIDE SEQUENCE [LARGE SCALE GENOMIC DNA]</scope>
    <source>
        <strain evidence="2">ICHIAU1</strain>
    </source>
</reference>